<dbReference type="InterPro" id="IPR036136">
    <property type="entry name" value="Nit/Sulf_reduc_fer-like_dom_sf"/>
</dbReference>
<evidence type="ECO:0000259" key="7">
    <source>
        <dbReference type="Pfam" id="PF03460"/>
    </source>
</evidence>
<evidence type="ECO:0000313" key="8">
    <source>
        <dbReference type="EMBL" id="BCB74162.1"/>
    </source>
</evidence>
<keyword evidence="3" id="KW-0479">Metal-binding</keyword>
<dbReference type="Pfam" id="PF03460">
    <property type="entry name" value="NIR_SIR_ferr"/>
    <property type="match status" value="1"/>
</dbReference>
<keyword evidence="6" id="KW-0411">Iron-sulfur</keyword>
<dbReference type="SUPFAM" id="SSF55124">
    <property type="entry name" value="Nitrite/Sulfite reductase N-terminal domain-like"/>
    <property type="match status" value="2"/>
</dbReference>
<dbReference type="InterPro" id="IPR045854">
    <property type="entry name" value="NO2/SO3_Rdtase_4Fe4S_sf"/>
</dbReference>
<evidence type="ECO:0000313" key="9">
    <source>
        <dbReference type="Proteomes" id="UP000502508"/>
    </source>
</evidence>
<name>A0A6F8XK25_9ACTN</name>
<dbReference type="Proteomes" id="UP000502508">
    <property type="component" value="Chromosome"/>
</dbReference>
<dbReference type="Gene3D" id="3.30.413.10">
    <property type="entry name" value="Sulfite Reductase Hemoprotein, domain 1"/>
    <property type="match status" value="1"/>
</dbReference>
<keyword evidence="4" id="KW-0560">Oxidoreductase</keyword>
<evidence type="ECO:0000256" key="3">
    <source>
        <dbReference type="ARBA" id="ARBA00022723"/>
    </source>
</evidence>
<keyword evidence="5" id="KW-0408">Iron</keyword>
<keyword evidence="1" id="KW-0004">4Fe-4S</keyword>
<keyword evidence="9" id="KW-1185">Reference proteome</keyword>
<reference evidence="8 9" key="2">
    <citation type="submission" date="2020-03" db="EMBL/GenBank/DDBJ databases">
        <authorList>
            <person name="Ichikawa N."/>
            <person name="Kimura A."/>
            <person name="Kitahashi Y."/>
            <person name="Uohara A."/>
        </authorList>
    </citation>
    <scope>NUCLEOTIDE SEQUENCE [LARGE SCALE GENOMIC DNA]</scope>
    <source>
        <strain evidence="8 9">NBRC 107702</strain>
    </source>
</reference>
<dbReference type="PANTHER" id="PTHR32439">
    <property type="entry name" value="FERREDOXIN--NITRITE REDUCTASE, CHLOROPLASTIC"/>
    <property type="match status" value="1"/>
</dbReference>
<evidence type="ECO:0000256" key="6">
    <source>
        <dbReference type="ARBA" id="ARBA00023014"/>
    </source>
</evidence>
<evidence type="ECO:0000256" key="5">
    <source>
        <dbReference type="ARBA" id="ARBA00023004"/>
    </source>
</evidence>
<dbReference type="RefSeq" id="WP_232070945.1">
    <property type="nucleotide sequence ID" value="NZ_AP022870.1"/>
</dbReference>
<dbReference type="NCBIfam" id="TIGR02435">
    <property type="entry name" value="CobG"/>
    <property type="match status" value="1"/>
</dbReference>
<dbReference type="InterPro" id="IPR005117">
    <property type="entry name" value="NiRdtase/SiRdtase_haem-b_fer"/>
</dbReference>
<feature type="domain" description="Nitrite/Sulfite reductase ferredoxin-like" evidence="7">
    <location>
        <begin position="27"/>
        <end position="73"/>
    </location>
</feature>
<organism evidence="8 9">
    <name type="scientific">Phytohabitans flavus</name>
    <dbReference type="NCBI Taxonomy" id="1076124"/>
    <lineage>
        <taxon>Bacteria</taxon>
        <taxon>Bacillati</taxon>
        <taxon>Actinomycetota</taxon>
        <taxon>Actinomycetes</taxon>
        <taxon>Micromonosporales</taxon>
        <taxon>Micromonosporaceae</taxon>
    </lineage>
</organism>
<keyword evidence="2" id="KW-0349">Heme</keyword>
<reference evidence="8 9" key="1">
    <citation type="submission" date="2020-03" db="EMBL/GenBank/DDBJ databases">
        <title>Whole genome shotgun sequence of Phytohabitans flavus NBRC 107702.</title>
        <authorList>
            <person name="Komaki H."/>
            <person name="Tamura T."/>
        </authorList>
    </citation>
    <scope>NUCLEOTIDE SEQUENCE [LARGE SCALE GENOMIC DNA]</scope>
    <source>
        <strain evidence="8 9">NBRC 107702</strain>
    </source>
</reference>
<dbReference type="GO" id="GO:0051539">
    <property type="term" value="F:4 iron, 4 sulfur cluster binding"/>
    <property type="evidence" value="ECO:0007669"/>
    <property type="project" value="UniProtKB-KW"/>
</dbReference>
<evidence type="ECO:0000256" key="1">
    <source>
        <dbReference type="ARBA" id="ARBA00022485"/>
    </source>
</evidence>
<evidence type="ECO:0000256" key="2">
    <source>
        <dbReference type="ARBA" id="ARBA00022617"/>
    </source>
</evidence>
<dbReference type="AlphaFoldDB" id="A0A6F8XK25"/>
<dbReference type="GO" id="GO:0046872">
    <property type="term" value="F:metal ion binding"/>
    <property type="evidence" value="ECO:0007669"/>
    <property type="project" value="UniProtKB-KW"/>
</dbReference>
<dbReference type="InterPro" id="IPR051329">
    <property type="entry name" value="NIR_SIR_4Fe-4S"/>
</dbReference>
<dbReference type="GO" id="GO:0016491">
    <property type="term" value="F:oxidoreductase activity"/>
    <property type="evidence" value="ECO:0007669"/>
    <property type="project" value="UniProtKB-KW"/>
</dbReference>
<dbReference type="KEGG" id="pfla:Pflav_005720"/>
<sequence>MSDSLPRTGPDACPGAIQVHQALDGGLARIRVPGGALTAAQWRTVTEASAEFGDGGLELTSRGNLQVRGLATGAEVSLAERLSVAGLLPSVTHDRVRNIVASPLSGRDGRGVVDVRPLVAALDAALCADPALADLPGRFLFALDDGRGDVAGLGADVGLRGRTVLLAGRDSGLRVAPDEAVAALLAAAHAFLAERTVQWRLSELDDGVARVAARLGATPPGLPAARPVSWGPIGPVPQVDGRVAVAAAVPLGRLSPDQARLLRDAPSVILTPWREVVLPDLPDEGFLARLDEAGFATDPDSPWVGVTACVGAPGCARAHADVRADALEHHSGNPSHGLPVHWVGCARACGSPAGEHLRMEATADGYVTA</sequence>
<accession>A0A6F8XK25</accession>
<evidence type="ECO:0000256" key="4">
    <source>
        <dbReference type="ARBA" id="ARBA00023002"/>
    </source>
</evidence>
<dbReference type="InterPro" id="IPR012798">
    <property type="entry name" value="Cbl_synth_CobG-like"/>
</dbReference>
<gene>
    <name evidence="8" type="primary">cobG</name>
    <name evidence="8" type="ORF">Pflav_005720</name>
</gene>
<dbReference type="PANTHER" id="PTHR32439:SF9">
    <property type="entry name" value="BLR3264 PROTEIN"/>
    <property type="match status" value="1"/>
</dbReference>
<dbReference type="SUPFAM" id="SSF56014">
    <property type="entry name" value="Nitrite and sulphite reductase 4Fe-4S domain-like"/>
    <property type="match status" value="2"/>
</dbReference>
<proteinExistence type="predicted"/>
<protein>
    <submittedName>
        <fullName evidence="8">Precorrin-3B synthase</fullName>
    </submittedName>
</protein>
<dbReference type="Gene3D" id="3.90.480.10">
    <property type="entry name" value="Sulfite Reductase Hemoprotein,Domain 2"/>
    <property type="match status" value="1"/>
</dbReference>
<dbReference type="EMBL" id="AP022870">
    <property type="protein sequence ID" value="BCB74162.1"/>
    <property type="molecule type" value="Genomic_DNA"/>
</dbReference>